<evidence type="ECO:0000313" key="1">
    <source>
        <dbReference type="EMBL" id="TFF40318.1"/>
    </source>
</evidence>
<sequence>MVLTGFTQFNVPQITQDIVDKGVVLMFFRITGSNSGFFAMPYAEAGQTLALSSYGVGYVSVKSNFTASGLDFRVVIMAGTSLTTLGTTHPGLNLRNYSQVAAALHLSN</sequence>
<reference evidence="1 2" key="1">
    <citation type="journal article" date="2017" name="Int. J. Syst. Evol. Microbiol.">
        <title>Mucilaginibacterpsychrotolerans sp. nov., isolated from peatlands.</title>
        <authorList>
            <person name="Deng Y."/>
            <person name="Shen L."/>
            <person name="Xu B."/>
            <person name="Liu Y."/>
            <person name="Gu Z."/>
            <person name="Liu H."/>
            <person name="Zhou Y."/>
        </authorList>
    </citation>
    <scope>NUCLEOTIDE SEQUENCE [LARGE SCALE GENOMIC DNA]</scope>
    <source>
        <strain evidence="1 2">NH7-4</strain>
    </source>
</reference>
<protein>
    <submittedName>
        <fullName evidence="1">Uncharacterized protein</fullName>
    </submittedName>
</protein>
<accession>A0A4Y8SN43</accession>
<comment type="caution">
    <text evidence="1">The sequence shown here is derived from an EMBL/GenBank/DDBJ whole genome shotgun (WGS) entry which is preliminary data.</text>
</comment>
<dbReference type="EMBL" id="SOZE01000002">
    <property type="protein sequence ID" value="TFF40318.1"/>
    <property type="molecule type" value="Genomic_DNA"/>
</dbReference>
<dbReference type="OrthoDB" id="799208at2"/>
<dbReference type="AlphaFoldDB" id="A0A4Y8SN43"/>
<organism evidence="1 2">
    <name type="scientific">Mucilaginibacter psychrotolerans</name>
    <dbReference type="NCBI Taxonomy" id="1524096"/>
    <lineage>
        <taxon>Bacteria</taxon>
        <taxon>Pseudomonadati</taxon>
        <taxon>Bacteroidota</taxon>
        <taxon>Sphingobacteriia</taxon>
        <taxon>Sphingobacteriales</taxon>
        <taxon>Sphingobacteriaceae</taxon>
        <taxon>Mucilaginibacter</taxon>
    </lineage>
</organism>
<name>A0A4Y8SN43_9SPHI</name>
<keyword evidence="2" id="KW-1185">Reference proteome</keyword>
<proteinExistence type="predicted"/>
<gene>
    <name evidence="1" type="ORF">E2R66_03450</name>
</gene>
<dbReference type="RefSeq" id="WP_134737900.1">
    <property type="nucleotide sequence ID" value="NZ_SOZE01000002.1"/>
</dbReference>
<evidence type="ECO:0000313" key="2">
    <source>
        <dbReference type="Proteomes" id="UP000297540"/>
    </source>
</evidence>
<dbReference type="Proteomes" id="UP000297540">
    <property type="component" value="Unassembled WGS sequence"/>
</dbReference>